<gene>
    <name evidence="1" type="ORF">U9M48_019856</name>
</gene>
<organism evidence="1 2">
    <name type="scientific">Paspalum notatum var. saurae</name>
    <dbReference type="NCBI Taxonomy" id="547442"/>
    <lineage>
        <taxon>Eukaryota</taxon>
        <taxon>Viridiplantae</taxon>
        <taxon>Streptophyta</taxon>
        <taxon>Embryophyta</taxon>
        <taxon>Tracheophyta</taxon>
        <taxon>Spermatophyta</taxon>
        <taxon>Magnoliopsida</taxon>
        <taxon>Liliopsida</taxon>
        <taxon>Poales</taxon>
        <taxon>Poaceae</taxon>
        <taxon>PACMAD clade</taxon>
        <taxon>Panicoideae</taxon>
        <taxon>Andropogonodae</taxon>
        <taxon>Paspaleae</taxon>
        <taxon>Paspalinae</taxon>
        <taxon>Paspalum</taxon>
    </lineage>
</organism>
<evidence type="ECO:0000313" key="2">
    <source>
        <dbReference type="Proteomes" id="UP001341281"/>
    </source>
</evidence>
<keyword evidence="2" id="KW-1185">Reference proteome</keyword>
<dbReference type="AlphaFoldDB" id="A0AAQ3TGD7"/>
<proteinExistence type="predicted"/>
<dbReference type="EMBL" id="CP144748">
    <property type="protein sequence ID" value="WVZ71244.1"/>
    <property type="molecule type" value="Genomic_DNA"/>
</dbReference>
<evidence type="ECO:0000313" key="1">
    <source>
        <dbReference type="EMBL" id="WVZ71244.1"/>
    </source>
</evidence>
<accession>A0AAQ3TGD7</accession>
<dbReference type="Proteomes" id="UP001341281">
    <property type="component" value="Chromosome 04"/>
</dbReference>
<reference evidence="1 2" key="1">
    <citation type="submission" date="2024-02" db="EMBL/GenBank/DDBJ databases">
        <title>High-quality chromosome-scale genome assembly of Pensacola bahiagrass (Paspalum notatum Flugge var. saurae).</title>
        <authorList>
            <person name="Vega J.M."/>
            <person name="Podio M."/>
            <person name="Orjuela J."/>
            <person name="Siena L.A."/>
            <person name="Pessino S.C."/>
            <person name="Combes M.C."/>
            <person name="Mariac C."/>
            <person name="Albertini E."/>
            <person name="Pupilli F."/>
            <person name="Ortiz J.P.A."/>
            <person name="Leblanc O."/>
        </authorList>
    </citation>
    <scope>NUCLEOTIDE SEQUENCE [LARGE SCALE GENOMIC DNA]</scope>
    <source>
        <strain evidence="1">R1</strain>
        <tissue evidence="1">Leaf</tissue>
    </source>
</reference>
<protein>
    <submittedName>
        <fullName evidence="1">Uncharacterized protein</fullName>
    </submittedName>
</protein>
<sequence>MADGDGFSCCPVLRFIAEPGLPSSLRDGFNNSRLLCAFTVATYKMAKEKYGLAFHPERQDKIVYRAYFPAPL</sequence>
<name>A0AAQ3TGD7_PASNO</name>